<dbReference type="EMBL" id="KN832980">
    <property type="protein sequence ID" value="KIM87046.1"/>
    <property type="molecule type" value="Genomic_DNA"/>
</dbReference>
<protein>
    <submittedName>
        <fullName evidence="1">Uncharacterized protein</fullName>
    </submittedName>
</protein>
<evidence type="ECO:0000313" key="2">
    <source>
        <dbReference type="Proteomes" id="UP000054166"/>
    </source>
</evidence>
<sequence>MSTRFQDCLSEKCLFSTRHEHPIGCRSQSCTRLMSPPKYNPIRVSPSMCADCVRREREGILGLP</sequence>
<name>A0A0C3G8S0_PILCF</name>
<gene>
    <name evidence="1" type="ORF">PILCRDRAFT_815500</name>
</gene>
<dbReference type="OrthoDB" id="3134980at2759"/>
<reference evidence="2" key="2">
    <citation type="submission" date="2015-01" db="EMBL/GenBank/DDBJ databases">
        <title>Evolutionary Origins and Diversification of the Mycorrhizal Mutualists.</title>
        <authorList>
            <consortium name="DOE Joint Genome Institute"/>
            <consortium name="Mycorrhizal Genomics Consortium"/>
            <person name="Kohler A."/>
            <person name="Kuo A."/>
            <person name="Nagy L.G."/>
            <person name="Floudas D."/>
            <person name="Copeland A."/>
            <person name="Barry K.W."/>
            <person name="Cichocki N."/>
            <person name="Veneault-Fourrey C."/>
            <person name="LaButti K."/>
            <person name="Lindquist E.A."/>
            <person name="Lipzen A."/>
            <person name="Lundell T."/>
            <person name="Morin E."/>
            <person name="Murat C."/>
            <person name="Riley R."/>
            <person name="Ohm R."/>
            <person name="Sun H."/>
            <person name="Tunlid A."/>
            <person name="Henrissat B."/>
            <person name="Grigoriev I.V."/>
            <person name="Hibbett D.S."/>
            <person name="Martin F."/>
        </authorList>
    </citation>
    <scope>NUCLEOTIDE SEQUENCE [LARGE SCALE GENOMIC DNA]</scope>
    <source>
        <strain evidence="2">F 1598</strain>
    </source>
</reference>
<dbReference type="HOGENOM" id="CLU_175702_0_0_1"/>
<reference evidence="1 2" key="1">
    <citation type="submission" date="2014-04" db="EMBL/GenBank/DDBJ databases">
        <authorList>
            <consortium name="DOE Joint Genome Institute"/>
            <person name="Kuo A."/>
            <person name="Tarkka M."/>
            <person name="Buscot F."/>
            <person name="Kohler A."/>
            <person name="Nagy L.G."/>
            <person name="Floudas D."/>
            <person name="Copeland A."/>
            <person name="Barry K.W."/>
            <person name="Cichocki N."/>
            <person name="Veneault-Fourrey C."/>
            <person name="LaButti K."/>
            <person name="Lindquist E.A."/>
            <person name="Lipzen A."/>
            <person name="Lundell T."/>
            <person name="Morin E."/>
            <person name="Murat C."/>
            <person name="Sun H."/>
            <person name="Tunlid A."/>
            <person name="Henrissat B."/>
            <person name="Grigoriev I.V."/>
            <person name="Hibbett D.S."/>
            <person name="Martin F."/>
            <person name="Nordberg H.P."/>
            <person name="Cantor M.N."/>
            <person name="Hua S.X."/>
        </authorList>
    </citation>
    <scope>NUCLEOTIDE SEQUENCE [LARGE SCALE GENOMIC DNA]</scope>
    <source>
        <strain evidence="1 2">F 1598</strain>
    </source>
</reference>
<dbReference type="Proteomes" id="UP000054166">
    <property type="component" value="Unassembled WGS sequence"/>
</dbReference>
<evidence type="ECO:0000313" key="1">
    <source>
        <dbReference type="EMBL" id="KIM87046.1"/>
    </source>
</evidence>
<dbReference type="InParanoid" id="A0A0C3G8S0"/>
<accession>A0A0C3G8S0</accession>
<dbReference type="AlphaFoldDB" id="A0A0C3G8S0"/>
<organism evidence="1 2">
    <name type="scientific">Piloderma croceum (strain F 1598)</name>
    <dbReference type="NCBI Taxonomy" id="765440"/>
    <lineage>
        <taxon>Eukaryota</taxon>
        <taxon>Fungi</taxon>
        <taxon>Dikarya</taxon>
        <taxon>Basidiomycota</taxon>
        <taxon>Agaricomycotina</taxon>
        <taxon>Agaricomycetes</taxon>
        <taxon>Agaricomycetidae</taxon>
        <taxon>Atheliales</taxon>
        <taxon>Atheliaceae</taxon>
        <taxon>Piloderma</taxon>
    </lineage>
</organism>
<keyword evidence="2" id="KW-1185">Reference proteome</keyword>
<proteinExistence type="predicted"/>